<evidence type="ECO:0000313" key="3">
    <source>
        <dbReference type="Proteomes" id="UP001627408"/>
    </source>
</evidence>
<proteinExistence type="predicted"/>
<dbReference type="RefSeq" id="WP_407592142.1">
    <property type="nucleotide sequence ID" value="NZ_JBHDIY010000002.1"/>
</dbReference>
<reference evidence="2 3" key="1">
    <citation type="submission" date="2024-08" db="EMBL/GenBank/DDBJ databases">
        <title>Tateyamaria sp. nov., isolated from marine algae.</title>
        <authorList>
            <person name="Choi B.J."/>
            <person name="Kim J.M."/>
            <person name="Lee J.K."/>
            <person name="Choi D.G."/>
            <person name="Bayburt H."/>
            <person name="Baek J.H."/>
            <person name="Han D.M."/>
            <person name="Jeon C.O."/>
        </authorList>
    </citation>
    <scope>NUCLEOTIDE SEQUENCE [LARGE SCALE GENOMIC DNA]</scope>
    <source>
        <strain evidence="2 3">KMU-156</strain>
    </source>
</reference>
<evidence type="ECO:0000259" key="1">
    <source>
        <dbReference type="Pfam" id="PF07110"/>
    </source>
</evidence>
<gene>
    <name evidence="2" type="ORF">ACERZ8_10495</name>
</gene>
<sequence>MAITLQVLYPVTDGSHFNDAYYAKTHMGLVDAHMGQHIQDMVVTKGMAGGPDTPAAFHAIATFVFADKADLDAALAAAGPVLADIPKFTNATPQMLIGQTYR</sequence>
<dbReference type="SUPFAM" id="SSF54909">
    <property type="entry name" value="Dimeric alpha+beta barrel"/>
    <property type="match status" value="1"/>
</dbReference>
<dbReference type="Pfam" id="PF07110">
    <property type="entry name" value="EthD"/>
    <property type="match status" value="1"/>
</dbReference>
<dbReference type="Proteomes" id="UP001627408">
    <property type="component" value="Unassembled WGS sequence"/>
</dbReference>
<dbReference type="PANTHER" id="PTHR40260">
    <property type="entry name" value="BLR8190 PROTEIN"/>
    <property type="match status" value="1"/>
</dbReference>
<feature type="domain" description="EthD" evidence="1">
    <location>
        <begin position="20"/>
        <end position="89"/>
    </location>
</feature>
<organism evidence="2 3">
    <name type="scientific">Tateyamaria armeniaca</name>
    <dbReference type="NCBI Taxonomy" id="2518930"/>
    <lineage>
        <taxon>Bacteria</taxon>
        <taxon>Pseudomonadati</taxon>
        <taxon>Pseudomonadota</taxon>
        <taxon>Alphaproteobacteria</taxon>
        <taxon>Rhodobacterales</taxon>
        <taxon>Roseobacteraceae</taxon>
        <taxon>Tateyamaria</taxon>
    </lineage>
</organism>
<name>A0ABW8UU49_9RHOB</name>
<evidence type="ECO:0000313" key="2">
    <source>
        <dbReference type="EMBL" id="MFL4470279.1"/>
    </source>
</evidence>
<dbReference type="Gene3D" id="3.30.70.100">
    <property type="match status" value="1"/>
</dbReference>
<dbReference type="InterPro" id="IPR011008">
    <property type="entry name" value="Dimeric_a/b-barrel"/>
</dbReference>
<accession>A0ABW8UU49</accession>
<dbReference type="PANTHER" id="PTHR40260:SF2">
    <property type="entry name" value="BLR8190 PROTEIN"/>
    <property type="match status" value="1"/>
</dbReference>
<dbReference type="InterPro" id="IPR009799">
    <property type="entry name" value="EthD_dom"/>
</dbReference>
<dbReference type="NCBIfam" id="TIGR02118">
    <property type="entry name" value="EthD family reductase"/>
    <property type="match status" value="1"/>
</dbReference>
<protein>
    <submittedName>
        <fullName evidence="2">EthD family reductase</fullName>
    </submittedName>
</protein>
<comment type="caution">
    <text evidence="2">The sequence shown here is derived from an EMBL/GenBank/DDBJ whole genome shotgun (WGS) entry which is preliminary data.</text>
</comment>
<dbReference type="EMBL" id="JBHDIY010000002">
    <property type="protein sequence ID" value="MFL4470279.1"/>
    <property type="molecule type" value="Genomic_DNA"/>
</dbReference>
<keyword evidence="3" id="KW-1185">Reference proteome</keyword>